<proteinExistence type="predicted"/>
<dbReference type="Pfam" id="PF13901">
    <property type="entry name" value="RH_dom"/>
    <property type="match status" value="1"/>
</dbReference>
<sequence length="85" mass="9718">MFPGVSEFKTGDPSNTVFDDAALDFYDGRLYCSTCHQNQQAIIPRRILDSWDFSKKPGRYPLFFASYVPDVPPPPQRSPFVNFLP</sequence>
<feature type="domain" description="Rubicon Homology" evidence="1">
    <location>
        <begin position="26"/>
        <end position="56"/>
    </location>
</feature>
<dbReference type="Proteomes" id="UP000281553">
    <property type="component" value="Unassembled WGS sequence"/>
</dbReference>
<dbReference type="InterPro" id="IPR025258">
    <property type="entry name" value="RH_dom"/>
</dbReference>
<dbReference type="OrthoDB" id="62364at2759"/>
<reference evidence="2 3" key="1">
    <citation type="submission" date="2018-11" db="EMBL/GenBank/DDBJ databases">
        <authorList>
            <consortium name="Pathogen Informatics"/>
        </authorList>
    </citation>
    <scope>NUCLEOTIDE SEQUENCE [LARGE SCALE GENOMIC DNA]</scope>
</reference>
<dbReference type="AlphaFoldDB" id="A0A3P7LX18"/>
<accession>A0A3P7LX18</accession>
<evidence type="ECO:0000313" key="2">
    <source>
        <dbReference type="EMBL" id="VDN10761.1"/>
    </source>
</evidence>
<dbReference type="EMBL" id="UYRU01049904">
    <property type="protein sequence ID" value="VDN10761.1"/>
    <property type="molecule type" value="Genomic_DNA"/>
</dbReference>
<protein>
    <recommendedName>
        <fullName evidence="1">Rubicon Homology domain-containing protein</fullName>
    </recommendedName>
</protein>
<organism evidence="2 3">
    <name type="scientific">Dibothriocephalus latus</name>
    <name type="common">Fish tapeworm</name>
    <name type="synonym">Diphyllobothrium latum</name>
    <dbReference type="NCBI Taxonomy" id="60516"/>
    <lineage>
        <taxon>Eukaryota</taxon>
        <taxon>Metazoa</taxon>
        <taxon>Spiralia</taxon>
        <taxon>Lophotrochozoa</taxon>
        <taxon>Platyhelminthes</taxon>
        <taxon>Cestoda</taxon>
        <taxon>Eucestoda</taxon>
        <taxon>Diphyllobothriidea</taxon>
        <taxon>Diphyllobothriidae</taxon>
        <taxon>Dibothriocephalus</taxon>
    </lineage>
</organism>
<evidence type="ECO:0000259" key="1">
    <source>
        <dbReference type="Pfam" id="PF13901"/>
    </source>
</evidence>
<name>A0A3P7LX18_DIBLA</name>
<gene>
    <name evidence="2" type="ORF">DILT_LOCUS6592</name>
</gene>
<keyword evidence="3" id="KW-1185">Reference proteome</keyword>
<evidence type="ECO:0000313" key="3">
    <source>
        <dbReference type="Proteomes" id="UP000281553"/>
    </source>
</evidence>